<dbReference type="EMBL" id="BPPX01000040">
    <property type="protein sequence ID" value="GJC89369.1"/>
    <property type="molecule type" value="Genomic_DNA"/>
</dbReference>
<sequence>MSRGSKHLTASKVDNRTWEDRSSPVLAHAGFATPPCLSASAPRDVSDFRQLKSRLLNAISEQARISRASTTAYYHAQRVLTRDAIQRADHPLPWHPPPRESWSSPQQHARCEMALMSPAPVAVGFSPNTRHCLAVSCVRRLERRKGQLASAAAEVRDAFGEVLRHVDRGENNHELGRRVVGNLFMPGASKGMGPWV</sequence>
<comment type="caution">
    <text evidence="1">The sequence shown here is derived from an EMBL/GenBank/DDBJ whole genome shotgun (WGS) entry which is preliminary data.</text>
</comment>
<gene>
    <name evidence="1" type="ORF">ColLi_12207</name>
</gene>
<reference evidence="1 2" key="1">
    <citation type="submission" date="2021-07" db="EMBL/GenBank/DDBJ databases">
        <title>Genome data of Colletotrichum spaethianum.</title>
        <authorList>
            <person name="Utami Y.D."/>
            <person name="Hiruma K."/>
        </authorList>
    </citation>
    <scope>NUCLEOTIDE SEQUENCE [LARGE SCALE GENOMIC DNA]</scope>
    <source>
        <strain evidence="1 2">MAFF 242679</strain>
    </source>
</reference>
<name>A0AA37GXY4_9PEZI</name>
<evidence type="ECO:0000313" key="2">
    <source>
        <dbReference type="Proteomes" id="UP001055172"/>
    </source>
</evidence>
<proteinExistence type="predicted"/>
<dbReference type="Proteomes" id="UP001055172">
    <property type="component" value="Unassembled WGS sequence"/>
</dbReference>
<keyword evidence="2" id="KW-1185">Reference proteome</keyword>
<dbReference type="AlphaFoldDB" id="A0AA37GXY4"/>
<evidence type="ECO:0000313" key="1">
    <source>
        <dbReference type="EMBL" id="GJC89369.1"/>
    </source>
</evidence>
<protein>
    <submittedName>
        <fullName evidence="1">Uncharacterized protein</fullName>
    </submittedName>
</protein>
<accession>A0AA37GXY4</accession>
<organism evidence="1 2">
    <name type="scientific">Colletotrichum liriopes</name>
    <dbReference type="NCBI Taxonomy" id="708192"/>
    <lineage>
        <taxon>Eukaryota</taxon>
        <taxon>Fungi</taxon>
        <taxon>Dikarya</taxon>
        <taxon>Ascomycota</taxon>
        <taxon>Pezizomycotina</taxon>
        <taxon>Sordariomycetes</taxon>
        <taxon>Hypocreomycetidae</taxon>
        <taxon>Glomerellales</taxon>
        <taxon>Glomerellaceae</taxon>
        <taxon>Colletotrichum</taxon>
        <taxon>Colletotrichum spaethianum species complex</taxon>
    </lineage>
</organism>